<dbReference type="AlphaFoldDB" id="A0A165P1K5"/>
<accession>A0A165P1K5</accession>
<name>A0A165P1K5_9APHY</name>
<sequence length="69" mass="7412">MFLDDAGAMDYLPTSHWFIPSESFTMGEQFANSSSLLSVTPTVRLPKPPASPPSVCSLPCTLGSLILPR</sequence>
<dbReference type="Proteomes" id="UP000076727">
    <property type="component" value="Unassembled WGS sequence"/>
</dbReference>
<proteinExistence type="predicted"/>
<dbReference type="EMBL" id="KV429074">
    <property type="protein sequence ID" value="KZT67647.1"/>
    <property type="molecule type" value="Genomic_DNA"/>
</dbReference>
<evidence type="ECO:0000313" key="1">
    <source>
        <dbReference type="EMBL" id="KZT67647.1"/>
    </source>
</evidence>
<reference evidence="1 2" key="1">
    <citation type="journal article" date="2016" name="Mol. Biol. Evol.">
        <title>Comparative Genomics of Early-Diverging Mushroom-Forming Fungi Provides Insights into the Origins of Lignocellulose Decay Capabilities.</title>
        <authorList>
            <person name="Nagy L.G."/>
            <person name="Riley R."/>
            <person name="Tritt A."/>
            <person name="Adam C."/>
            <person name="Daum C."/>
            <person name="Floudas D."/>
            <person name="Sun H."/>
            <person name="Yadav J.S."/>
            <person name="Pangilinan J."/>
            <person name="Larsson K.H."/>
            <person name="Matsuura K."/>
            <person name="Barry K."/>
            <person name="Labutti K."/>
            <person name="Kuo R."/>
            <person name="Ohm R.A."/>
            <person name="Bhattacharya S.S."/>
            <person name="Shirouzu T."/>
            <person name="Yoshinaga Y."/>
            <person name="Martin F.M."/>
            <person name="Grigoriev I.V."/>
            <person name="Hibbett D.S."/>
        </authorList>
    </citation>
    <scope>NUCLEOTIDE SEQUENCE [LARGE SCALE GENOMIC DNA]</scope>
    <source>
        <strain evidence="1 2">L-15889</strain>
    </source>
</reference>
<protein>
    <submittedName>
        <fullName evidence="1">Uncharacterized protein</fullName>
    </submittedName>
</protein>
<keyword evidence="2" id="KW-1185">Reference proteome</keyword>
<organism evidence="1 2">
    <name type="scientific">Daedalea quercina L-15889</name>
    <dbReference type="NCBI Taxonomy" id="1314783"/>
    <lineage>
        <taxon>Eukaryota</taxon>
        <taxon>Fungi</taxon>
        <taxon>Dikarya</taxon>
        <taxon>Basidiomycota</taxon>
        <taxon>Agaricomycotina</taxon>
        <taxon>Agaricomycetes</taxon>
        <taxon>Polyporales</taxon>
        <taxon>Fomitopsis</taxon>
    </lineage>
</organism>
<gene>
    <name evidence="1" type="ORF">DAEQUDRAFT_384714</name>
</gene>
<evidence type="ECO:0000313" key="2">
    <source>
        <dbReference type="Proteomes" id="UP000076727"/>
    </source>
</evidence>